<feature type="transmembrane region" description="Helical" evidence="1">
    <location>
        <begin position="94"/>
        <end position="115"/>
    </location>
</feature>
<gene>
    <name evidence="2" type="ORF">FE782_15135</name>
</gene>
<dbReference type="RefSeq" id="WP_138195054.1">
    <property type="nucleotide sequence ID" value="NZ_VCIW01000009.1"/>
</dbReference>
<evidence type="ECO:0000313" key="2">
    <source>
        <dbReference type="EMBL" id="TLS51442.1"/>
    </source>
</evidence>
<proteinExistence type="predicted"/>
<dbReference type="AlphaFoldDB" id="A0A5R9G503"/>
<keyword evidence="1" id="KW-0812">Transmembrane</keyword>
<dbReference type="OrthoDB" id="2591789at2"/>
<feature type="transmembrane region" description="Helical" evidence="1">
    <location>
        <begin position="62"/>
        <end position="82"/>
    </location>
</feature>
<accession>A0A5R9G503</accession>
<sequence length="194" mass="22618">MSDEQQEALKKITDEMVTTKTHWFEYWQTFSAFDTWQFWATILIFVAPLILLFIFLDRSKAFRIGFFGFGVHMITVYIDAFGTTHGLWEYPFKWLPFLTNSLGLDASLLPVSYMLLYQFTLRHKKSYLLYMIGLSLVFAFGVKPLMGALDLFQLYKGMNYAHIFIAYLLLASIPYWITEGFAKYQDRAARPSGA</sequence>
<feature type="transmembrane region" description="Helical" evidence="1">
    <location>
        <begin position="158"/>
        <end position="177"/>
    </location>
</feature>
<keyword evidence="1" id="KW-0472">Membrane</keyword>
<dbReference type="Proteomes" id="UP000309676">
    <property type="component" value="Unassembled WGS sequence"/>
</dbReference>
<dbReference type="NCBIfam" id="NF041644">
    <property type="entry name" value="CBO0543_fam"/>
    <property type="match status" value="1"/>
</dbReference>
<name>A0A5R9G503_9BACL</name>
<evidence type="ECO:0000313" key="3">
    <source>
        <dbReference type="Proteomes" id="UP000309676"/>
    </source>
</evidence>
<organism evidence="2 3">
    <name type="scientific">Paenibacillus antri</name>
    <dbReference type="NCBI Taxonomy" id="2582848"/>
    <lineage>
        <taxon>Bacteria</taxon>
        <taxon>Bacillati</taxon>
        <taxon>Bacillota</taxon>
        <taxon>Bacilli</taxon>
        <taxon>Bacillales</taxon>
        <taxon>Paenibacillaceae</taxon>
        <taxon>Paenibacillus</taxon>
    </lineage>
</organism>
<feature type="transmembrane region" description="Helical" evidence="1">
    <location>
        <begin position="127"/>
        <end position="146"/>
    </location>
</feature>
<protein>
    <submittedName>
        <fullName evidence="2">Uncharacterized protein</fullName>
    </submittedName>
</protein>
<feature type="transmembrane region" description="Helical" evidence="1">
    <location>
        <begin position="36"/>
        <end position="55"/>
    </location>
</feature>
<reference evidence="2 3" key="1">
    <citation type="submission" date="2019-05" db="EMBL/GenBank/DDBJ databases">
        <authorList>
            <person name="Narsing Rao M.P."/>
            <person name="Li W.J."/>
        </authorList>
    </citation>
    <scope>NUCLEOTIDE SEQUENCE [LARGE SCALE GENOMIC DNA]</scope>
    <source>
        <strain evidence="2 3">SYSU_K30003</strain>
    </source>
</reference>
<dbReference type="InterPro" id="IPR048147">
    <property type="entry name" value="CBO0543-like"/>
</dbReference>
<evidence type="ECO:0000256" key="1">
    <source>
        <dbReference type="SAM" id="Phobius"/>
    </source>
</evidence>
<dbReference type="EMBL" id="VCIW01000009">
    <property type="protein sequence ID" value="TLS51442.1"/>
    <property type="molecule type" value="Genomic_DNA"/>
</dbReference>
<comment type="caution">
    <text evidence="2">The sequence shown here is derived from an EMBL/GenBank/DDBJ whole genome shotgun (WGS) entry which is preliminary data.</text>
</comment>
<keyword evidence="3" id="KW-1185">Reference proteome</keyword>
<keyword evidence="1" id="KW-1133">Transmembrane helix</keyword>